<proteinExistence type="predicted"/>
<feature type="transmembrane region" description="Helical" evidence="2">
    <location>
        <begin position="37"/>
        <end position="54"/>
    </location>
</feature>
<sequence>MANGDQMIPDFPSKWIATDQIDGVLEYIKAIDWSQRWLIALMVVHVLLFLVIILNRNRTNLLVAVFALLLISVYFSEKLNALAAENWKFFASEQYFDSPGLFISVVFSTPMLFNCLIIIVIWLWDSSKMMSVVTKHRRKRYQRAQQAAQRDRKSESDSVKEEKKDK</sequence>
<reference evidence="3" key="1">
    <citation type="submission" date="2020-04" db="EMBL/GenBank/DDBJ databases">
        <authorList>
            <person name="Alioto T."/>
            <person name="Alioto T."/>
            <person name="Gomez Garrido J."/>
        </authorList>
    </citation>
    <scope>NUCLEOTIDE SEQUENCE</scope>
    <source>
        <strain evidence="3">A484AB</strain>
    </source>
</reference>
<evidence type="ECO:0000313" key="3">
    <source>
        <dbReference type="EMBL" id="CAB4006647.1"/>
    </source>
</evidence>
<keyword evidence="2" id="KW-0812">Transmembrane</keyword>
<keyword evidence="4" id="KW-1185">Reference proteome</keyword>
<dbReference type="Proteomes" id="UP001152795">
    <property type="component" value="Unassembled WGS sequence"/>
</dbReference>
<comment type="caution">
    <text evidence="3">The sequence shown here is derived from an EMBL/GenBank/DDBJ whole genome shotgun (WGS) entry which is preliminary data.</text>
</comment>
<dbReference type="EMBL" id="CACRXK020005562">
    <property type="protein sequence ID" value="CAB4006647.1"/>
    <property type="molecule type" value="Genomic_DNA"/>
</dbReference>
<name>A0A7D9EEQ5_PARCT</name>
<evidence type="ECO:0000313" key="4">
    <source>
        <dbReference type="Proteomes" id="UP001152795"/>
    </source>
</evidence>
<feature type="transmembrane region" description="Helical" evidence="2">
    <location>
        <begin position="61"/>
        <end position="81"/>
    </location>
</feature>
<dbReference type="AlphaFoldDB" id="A0A7D9EEQ5"/>
<feature type="transmembrane region" description="Helical" evidence="2">
    <location>
        <begin position="101"/>
        <end position="124"/>
    </location>
</feature>
<keyword evidence="2" id="KW-1133">Transmembrane helix</keyword>
<feature type="compositionally biased region" description="Basic and acidic residues" evidence="1">
    <location>
        <begin position="149"/>
        <end position="166"/>
    </location>
</feature>
<evidence type="ECO:0000256" key="1">
    <source>
        <dbReference type="SAM" id="MobiDB-lite"/>
    </source>
</evidence>
<dbReference type="OrthoDB" id="411535at2759"/>
<gene>
    <name evidence="3" type="ORF">PACLA_8A056337</name>
</gene>
<evidence type="ECO:0000256" key="2">
    <source>
        <dbReference type="SAM" id="Phobius"/>
    </source>
</evidence>
<organism evidence="3 4">
    <name type="scientific">Paramuricea clavata</name>
    <name type="common">Red gorgonian</name>
    <name type="synonym">Violescent sea-whip</name>
    <dbReference type="NCBI Taxonomy" id="317549"/>
    <lineage>
        <taxon>Eukaryota</taxon>
        <taxon>Metazoa</taxon>
        <taxon>Cnidaria</taxon>
        <taxon>Anthozoa</taxon>
        <taxon>Octocorallia</taxon>
        <taxon>Malacalcyonacea</taxon>
        <taxon>Plexauridae</taxon>
        <taxon>Paramuricea</taxon>
    </lineage>
</organism>
<keyword evidence="2" id="KW-0472">Membrane</keyword>
<accession>A0A7D9EEQ5</accession>
<dbReference type="Pfam" id="PF14770">
    <property type="entry name" value="TMEM18"/>
    <property type="match status" value="1"/>
</dbReference>
<feature type="region of interest" description="Disordered" evidence="1">
    <location>
        <begin position="141"/>
        <end position="166"/>
    </location>
</feature>
<protein>
    <submittedName>
        <fullName evidence="3">Uncharacterized protein</fullName>
    </submittedName>
</protein>
<dbReference type="InterPro" id="IPR026721">
    <property type="entry name" value="TMEM18"/>
</dbReference>